<sequence length="146" mass="16880">MMASEIIELAKKVRSIYEKGSQDRFSLFMGSSQFPKNSCEGASRVFAHIVKSTYPKCEVQVVEGYDYPNDERHYWTVVDGLIYDLTSDQFDGFFAPLLGVSHTPLSEKFSDLEFFGNEQIFQNWFPGGRYDKLQTLDYVEHHLARI</sequence>
<evidence type="ECO:0000313" key="1">
    <source>
        <dbReference type="EMBL" id="MFB9134235.1"/>
    </source>
</evidence>
<name>A0ABV5HJ25_9VIBR</name>
<organism evidence="1 2">
    <name type="scientific">Vibrio olivae</name>
    <dbReference type="NCBI Taxonomy" id="1243002"/>
    <lineage>
        <taxon>Bacteria</taxon>
        <taxon>Pseudomonadati</taxon>
        <taxon>Pseudomonadota</taxon>
        <taxon>Gammaproteobacteria</taxon>
        <taxon>Vibrionales</taxon>
        <taxon>Vibrionaceae</taxon>
        <taxon>Vibrio</taxon>
    </lineage>
</organism>
<evidence type="ECO:0000313" key="2">
    <source>
        <dbReference type="Proteomes" id="UP001589645"/>
    </source>
</evidence>
<dbReference type="RefSeq" id="WP_390190045.1">
    <property type="nucleotide sequence ID" value="NZ_JBHMEP010000001.1"/>
</dbReference>
<comment type="caution">
    <text evidence="1">The sequence shown here is derived from an EMBL/GenBank/DDBJ whole genome shotgun (WGS) entry which is preliminary data.</text>
</comment>
<gene>
    <name evidence="1" type="ORF">ACFFUV_04530</name>
</gene>
<reference evidence="1 2" key="1">
    <citation type="submission" date="2024-09" db="EMBL/GenBank/DDBJ databases">
        <authorList>
            <person name="Sun Q."/>
            <person name="Mori K."/>
        </authorList>
    </citation>
    <scope>NUCLEOTIDE SEQUENCE [LARGE SCALE GENOMIC DNA]</scope>
    <source>
        <strain evidence="1 2">CECT 8064</strain>
    </source>
</reference>
<keyword evidence="2" id="KW-1185">Reference proteome</keyword>
<dbReference type="EMBL" id="JBHMEP010000001">
    <property type="protein sequence ID" value="MFB9134235.1"/>
    <property type="molecule type" value="Genomic_DNA"/>
</dbReference>
<protein>
    <submittedName>
        <fullName evidence="1">Uncharacterized protein</fullName>
    </submittedName>
</protein>
<dbReference type="Proteomes" id="UP001589645">
    <property type="component" value="Unassembled WGS sequence"/>
</dbReference>
<proteinExistence type="predicted"/>
<accession>A0ABV5HJ25</accession>